<protein>
    <recommendedName>
        <fullName evidence="5">Proteinase inhibitor I42 chagasin domain-containing protein</fullName>
    </recommendedName>
</protein>
<name>A0A066ZCW9_9ACTN</name>
<evidence type="ECO:0000313" key="3">
    <source>
        <dbReference type="EMBL" id="KDN88151.1"/>
    </source>
</evidence>
<dbReference type="RefSeq" id="WP_035857982.1">
    <property type="nucleotide sequence ID" value="NZ_KK853997.1"/>
</dbReference>
<dbReference type="EMBL" id="JNBY01000004">
    <property type="protein sequence ID" value="KDN88151.1"/>
    <property type="molecule type" value="Genomic_DNA"/>
</dbReference>
<evidence type="ECO:0000313" key="4">
    <source>
        <dbReference type="Proteomes" id="UP000027178"/>
    </source>
</evidence>
<dbReference type="HOGENOM" id="CLU_1822761_0_0_11"/>
<feature type="region of interest" description="Disordered" evidence="1">
    <location>
        <begin position="65"/>
        <end position="89"/>
    </location>
</feature>
<feature type="chain" id="PRO_5038850399" description="Proteinase inhibitor I42 chagasin domain-containing protein" evidence="2">
    <location>
        <begin position="20"/>
        <end position="141"/>
    </location>
</feature>
<comment type="caution">
    <text evidence="3">The sequence shown here is derived from an EMBL/GenBank/DDBJ whole genome shotgun (WGS) entry which is preliminary data.</text>
</comment>
<reference evidence="3 4" key="1">
    <citation type="submission" date="2014-05" db="EMBL/GenBank/DDBJ databases">
        <title>Draft Genome Sequence of Kitasatospora cheerisanensis KCTC 2395.</title>
        <authorList>
            <person name="Nam D.H."/>
        </authorList>
    </citation>
    <scope>NUCLEOTIDE SEQUENCE [LARGE SCALE GENOMIC DNA]</scope>
    <source>
        <strain evidence="3 4">KCTC 2395</strain>
    </source>
</reference>
<evidence type="ECO:0008006" key="5">
    <source>
        <dbReference type="Google" id="ProtNLM"/>
    </source>
</evidence>
<dbReference type="PATRIC" id="fig|1348663.4.peg.64"/>
<dbReference type="OrthoDB" id="4247884at2"/>
<accession>A0A066ZCW9</accession>
<dbReference type="eggNOG" id="ENOG502ZZDX">
    <property type="taxonomic scope" value="Bacteria"/>
</dbReference>
<organism evidence="3 4">
    <name type="scientific">Kitasatospora cheerisanensis KCTC 2395</name>
    <dbReference type="NCBI Taxonomy" id="1348663"/>
    <lineage>
        <taxon>Bacteria</taxon>
        <taxon>Bacillati</taxon>
        <taxon>Actinomycetota</taxon>
        <taxon>Actinomycetes</taxon>
        <taxon>Kitasatosporales</taxon>
        <taxon>Streptomycetaceae</taxon>
        <taxon>Kitasatospora</taxon>
    </lineage>
</organism>
<dbReference type="PROSITE" id="PS51257">
    <property type="entry name" value="PROKAR_LIPOPROTEIN"/>
    <property type="match status" value="1"/>
</dbReference>
<sequence>MTPKTAAAAGALLALAALAGCGTTGAALAPAAGAGPVVLDETADRTRVTVAAGSTVRTELHSTYWSPATSTDPALLAPAGPPSTAAGPSCQPGGGCGTVTTAFTARTPGTVRLTAHRSSCGEAKPCPPGEQDFTVEVEVTR</sequence>
<proteinExistence type="predicted"/>
<keyword evidence="4" id="KW-1185">Reference proteome</keyword>
<feature type="compositionally biased region" description="Low complexity" evidence="1">
    <location>
        <begin position="73"/>
        <end position="89"/>
    </location>
</feature>
<evidence type="ECO:0000256" key="2">
    <source>
        <dbReference type="SAM" id="SignalP"/>
    </source>
</evidence>
<dbReference type="Proteomes" id="UP000027178">
    <property type="component" value="Unassembled WGS sequence"/>
</dbReference>
<gene>
    <name evidence="3" type="ORF">KCH_00830</name>
</gene>
<keyword evidence="2" id="KW-0732">Signal</keyword>
<evidence type="ECO:0000256" key="1">
    <source>
        <dbReference type="SAM" id="MobiDB-lite"/>
    </source>
</evidence>
<feature type="signal peptide" evidence="2">
    <location>
        <begin position="1"/>
        <end position="19"/>
    </location>
</feature>
<dbReference type="AlphaFoldDB" id="A0A066ZCW9"/>